<organism evidence="1 2">
    <name type="scientific">Thermus brockianus</name>
    <dbReference type="NCBI Taxonomy" id="56956"/>
    <lineage>
        <taxon>Bacteria</taxon>
        <taxon>Thermotogati</taxon>
        <taxon>Deinococcota</taxon>
        <taxon>Deinococci</taxon>
        <taxon>Thermales</taxon>
        <taxon>Thermaceae</taxon>
        <taxon>Thermus</taxon>
    </lineage>
</organism>
<dbReference type="RefSeq" id="WP_152024417.1">
    <property type="nucleotide sequence ID" value="NZ_CP016312.1"/>
</dbReference>
<evidence type="ECO:0000313" key="1">
    <source>
        <dbReference type="EMBL" id="APD09730.1"/>
    </source>
</evidence>
<dbReference type="AlphaFoldDB" id="A0A1J0LUE8"/>
<reference evidence="2" key="1">
    <citation type="submission" date="2016-06" db="EMBL/GenBank/DDBJ databases">
        <title>Whole genome sequencing of Thermus brockianus strain GE-1.</title>
        <authorList>
            <person name="Schaefers C."/>
            <person name="Blank S."/>
            <person name="Wiebusch S."/>
            <person name="Elleuche S."/>
            <person name="Antranikian G."/>
        </authorList>
    </citation>
    <scope>NUCLEOTIDE SEQUENCE [LARGE SCALE GENOMIC DNA]</scope>
    <source>
        <strain evidence="2">GE-1</strain>
    </source>
</reference>
<protein>
    <submittedName>
        <fullName evidence="1">Uncharacterized protein</fullName>
    </submittedName>
</protein>
<dbReference type="Proteomes" id="UP000182993">
    <property type="component" value="Chromosome"/>
</dbReference>
<name>A0A1J0LUE8_THEBO</name>
<evidence type="ECO:0000313" key="2">
    <source>
        <dbReference type="Proteomes" id="UP000182993"/>
    </source>
</evidence>
<sequence>MAHELAKTTEERMAVLEKVVVEGDLSKLTPAERVIYYRNVCESLGLNPLTRPFDYIVLNGRLTLYARKDATDQLRRIHGVSVRIASREFIEPLGLYVVVARATTADGREDEAIGAVSVRGLSGEALANAIMKAETKAKRRVTLSIVGLGWTDESEVDTIPGAQTVRVDPETGEILDAPARPAPEEKENGGATGKQLKLLAVLMGKVGLGREEAHRYVSALLGRQISSAKDLSKEEASRVIDHLQQVAGWFDAMEVPEDLRREVMTDAARHGDTFDSEETLRVVVEGYKAT</sequence>
<dbReference type="STRING" id="56956.A0O31_01622"/>
<dbReference type="EMBL" id="CP016312">
    <property type="protein sequence ID" value="APD09730.1"/>
    <property type="molecule type" value="Genomic_DNA"/>
</dbReference>
<dbReference type="KEGG" id="tbc:A0O31_01622"/>
<accession>A0A1J0LUE8</accession>
<gene>
    <name evidence="1" type="ORF">A0O31_01622</name>
</gene>
<dbReference type="OrthoDB" id="582089at2"/>
<proteinExistence type="predicted"/>